<dbReference type="EMBL" id="KN824305">
    <property type="protein sequence ID" value="KIM26531.1"/>
    <property type="molecule type" value="Genomic_DNA"/>
</dbReference>
<dbReference type="Proteomes" id="UP000054097">
    <property type="component" value="Unassembled WGS sequence"/>
</dbReference>
<feature type="region of interest" description="Disordered" evidence="1">
    <location>
        <begin position="158"/>
        <end position="201"/>
    </location>
</feature>
<protein>
    <submittedName>
        <fullName evidence="2">Uncharacterized protein</fullName>
    </submittedName>
</protein>
<gene>
    <name evidence="2" type="ORF">M408DRAFT_181023</name>
</gene>
<evidence type="ECO:0000256" key="1">
    <source>
        <dbReference type="SAM" id="MobiDB-lite"/>
    </source>
</evidence>
<feature type="region of interest" description="Disordered" evidence="1">
    <location>
        <begin position="228"/>
        <end position="253"/>
    </location>
</feature>
<evidence type="ECO:0000313" key="3">
    <source>
        <dbReference type="Proteomes" id="UP000054097"/>
    </source>
</evidence>
<feature type="compositionally biased region" description="Low complexity" evidence="1">
    <location>
        <begin position="61"/>
        <end position="76"/>
    </location>
</feature>
<dbReference type="AlphaFoldDB" id="A0A0C3B4Z0"/>
<feature type="compositionally biased region" description="Basic and acidic residues" evidence="1">
    <location>
        <begin position="163"/>
        <end position="176"/>
    </location>
</feature>
<accession>A0A0C3B4Z0</accession>
<keyword evidence="3" id="KW-1185">Reference proteome</keyword>
<evidence type="ECO:0000313" key="2">
    <source>
        <dbReference type="EMBL" id="KIM26531.1"/>
    </source>
</evidence>
<organism evidence="2 3">
    <name type="scientific">Serendipita vermifera MAFF 305830</name>
    <dbReference type="NCBI Taxonomy" id="933852"/>
    <lineage>
        <taxon>Eukaryota</taxon>
        <taxon>Fungi</taxon>
        <taxon>Dikarya</taxon>
        <taxon>Basidiomycota</taxon>
        <taxon>Agaricomycotina</taxon>
        <taxon>Agaricomycetes</taxon>
        <taxon>Sebacinales</taxon>
        <taxon>Serendipitaceae</taxon>
        <taxon>Serendipita</taxon>
    </lineage>
</organism>
<name>A0A0C3B4Z0_SERVB</name>
<proteinExistence type="predicted"/>
<feature type="compositionally biased region" description="Polar residues" evidence="1">
    <location>
        <begin position="1"/>
        <end position="10"/>
    </location>
</feature>
<reference evidence="2 3" key="1">
    <citation type="submission" date="2014-04" db="EMBL/GenBank/DDBJ databases">
        <authorList>
            <consortium name="DOE Joint Genome Institute"/>
            <person name="Kuo A."/>
            <person name="Zuccaro A."/>
            <person name="Kohler A."/>
            <person name="Nagy L.G."/>
            <person name="Floudas D."/>
            <person name="Copeland A."/>
            <person name="Barry K.W."/>
            <person name="Cichocki N."/>
            <person name="Veneault-Fourrey C."/>
            <person name="LaButti K."/>
            <person name="Lindquist E.A."/>
            <person name="Lipzen A."/>
            <person name="Lundell T."/>
            <person name="Morin E."/>
            <person name="Murat C."/>
            <person name="Sun H."/>
            <person name="Tunlid A."/>
            <person name="Henrissat B."/>
            <person name="Grigoriev I.V."/>
            <person name="Hibbett D.S."/>
            <person name="Martin F."/>
            <person name="Nordberg H.P."/>
            <person name="Cantor M.N."/>
            <person name="Hua S.X."/>
        </authorList>
    </citation>
    <scope>NUCLEOTIDE SEQUENCE [LARGE SCALE GENOMIC DNA]</scope>
    <source>
        <strain evidence="2 3">MAFF 305830</strain>
    </source>
</reference>
<sequence>MRRESGSTAPMATPMDKKRPDTFAWMDEEEGFPFDDPRFSLPQAPSLAYDAKPRRSHMPCTPSTSTSYSSTDGASTLGRQDSISSTHSGKTWRNLQDDDDEATICGVPTSLKRADSIDKPLPEIPFQNFTDFRQSQIAARQSAADPDLEAQVQIFVSSPTSTEFDREQVEQTDVDHSTPVMPSRSLAPPAESRPLSTAGSMLSEGGETVFFTPAPGRLSLLPFEYDVTSAPTAGSDVPEGGRTSPVLPSSSAP</sequence>
<reference evidence="3" key="2">
    <citation type="submission" date="2015-01" db="EMBL/GenBank/DDBJ databases">
        <title>Evolutionary Origins and Diversification of the Mycorrhizal Mutualists.</title>
        <authorList>
            <consortium name="DOE Joint Genome Institute"/>
            <consortium name="Mycorrhizal Genomics Consortium"/>
            <person name="Kohler A."/>
            <person name="Kuo A."/>
            <person name="Nagy L.G."/>
            <person name="Floudas D."/>
            <person name="Copeland A."/>
            <person name="Barry K.W."/>
            <person name="Cichocki N."/>
            <person name="Veneault-Fourrey C."/>
            <person name="LaButti K."/>
            <person name="Lindquist E.A."/>
            <person name="Lipzen A."/>
            <person name="Lundell T."/>
            <person name="Morin E."/>
            <person name="Murat C."/>
            <person name="Riley R."/>
            <person name="Ohm R."/>
            <person name="Sun H."/>
            <person name="Tunlid A."/>
            <person name="Henrissat B."/>
            <person name="Grigoriev I.V."/>
            <person name="Hibbett D.S."/>
            <person name="Martin F."/>
        </authorList>
    </citation>
    <scope>NUCLEOTIDE SEQUENCE [LARGE SCALE GENOMIC DNA]</scope>
    <source>
        <strain evidence="3">MAFF 305830</strain>
    </source>
</reference>
<feature type="compositionally biased region" description="Polar residues" evidence="1">
    <location>
        <begin position="77"/>
        <end position="94"/>
    </location>
</feature>
<feature type="region of interest" description="Disordered" evidence="1">
    <location>
        <begin position="1"/>
        <end position="103"/>
    </location>
</feature>
<dbReference type="HOGENOM" id="CLU_1099066_0_0_1"/>